<dbReference type="Pfam" id="PF16363">
    <property type="entry name" value="GDP_Man_Dehyd"/>
    <property type="match status" value="1"/>
</dbReference>
<accession>A0A2M6WYD4</accession>
<dbReference type="Proteomes" id="UP000230731">
    <property type="component" value="Unassembled WGS sequence"/>
</dbReference>
<evidence type="ECO:0000313" key="2">
    <source>
        <dbReference type="EMBL" id="PIT97783.1"/>
    </source>
</evidence>
<reference evidence="3" key="1">
    <citation type="submission" date="2017-09" db="EMBL/GenBank/DDBJ databases">
        <title>Depth-based differentiation of microbial function through sediment-hosted aquifers and enrichment of novel symbionts in the deep terrestrial subsurface.</title>
        <authorList>
            <person name="Probst A.J."/>
            <person name="Ladd B."/>
            <person name="Jarett J.K."/>
            <person name="Geller-Mcgrath D.E."/>
            <person name="Sieber C.M.K."/>
            <person name="Emerson J.B."/>
            <person name="Anantharaman K."/>
            <person name="Thomas B.C."/>
            <person name="Malmstrom R."/>
            <person name="Stieglmeier M."/>
            <person name="Klingl A."/>
            <person name="Woyke T."/>
            <person name="Ryan C.M."/>
            <person name="Banfield J.F."/>
        </authorList>
    </citation>
    <scope>NUCLEOTIDE SEQUENCE [LARGE SCALE GENOMIC DNA]</scope>
</reference>
<feature type="domain" description="NAD(P)-binding" evidence="1">
    <location>
        <begin position="7"/>
        <end position="306"/>
    </location>
</feature>
<dbReference type="SUPFAM" id="SSF51735">
    <property type="entry name" value="NAD(P)-binding Rossmann-fold domains"/>
    <property type="match status" value="1"/>
</dbReference>
<evidence type="ECO:0000313" key="3">
    <source>
        <dbReference type="Proteomes" id="UP000230731"/>
    </source>
</evidence>
<name>A0A2M6WYD4_9BACT</name>
<comment type="caution">
    <text evidence="2">The sequence shown here is derived from an EMBL/GenBank/DDBJ whole genome shotgun (WGS) entry which is preliminary data.</text>
</comment>
<dbReference type="Gene3D" id="3.40.50.720">
    <property type="entry name" value="NAD(P)-binding Rossmann-like Domain"/>
    <property type="match status" value="1"/>
</dbReference>
<organism evidence="2 3">
    <name type="scientific">Candidatus Andersenbacteria bacterium CG10_big_fil_rev_8_21_14_0_10_54_11</name>
    <dbReference type="NCBI Taxonomy" id="1974485"/>
    <lineage>
        <taxon>Bacteria</taxon>
        <taxon>Candidatus Anderseniibacteriota</taxon>
    </lineage>
</organism>
<dbReference type="EMBL" id="PEZP01000044">
    <property type="protein sequence ID" value="PIT97783.1"/>
    <property type="molecule type" value="Genomic_DNA"/>
</dbReference>
<dbReference type="InterPro" id="IPR016040">
    <property type="entry name" value="NAD(P)-bd_dom"/>
</dbReference>
<gene>
    <name evidence="2" type="ORF">COT71_04145</name>
</gene>
<dbReference type="Gene3D" id="3.90.25.10">
    <property type="entry name" value="UDP-galactose 4-epimerase, domain 1"/>
    <property type="match status" value="1"/>
</dbReference>
<evidence type="ECO:0000259" key="1">
    <source>
        <dbReference type="Pfam" id="PF16363"/>
    </source>
</evidence>
<dbReference type="PANTHER" id="PTHR43000">
    <property type="entry name" value="DTDP-D-GLUCOSE 4,6-DEHYDRATASE-RELATED"/>
    <property type="match status" value="1"/>
</dbReference>
<proteinExistence type="predicted"/>
<sequence>MDEQTILVTGGAGFVGQHLLRELRTALPGVRLVVWDKYRGLAPAEYRLADIADSASWAGQLALLKPTWLIHLAAVSHVSAALHDPSLAYRINVAATERLLQDAVAESPQTRIVAVSSADIYGRASAAPLPELPIAAAKPLNPYAASKRDMEALIAASFADRTIVVRPFPHIGPGQGRGLVTADFAAQIAAIEAGRQEAVIKVGNLAARRDFTDVRDVVRAYRLLLTCGQLGETYHVASGRAVAIHDVLRRLLALSTHSITIAEDPARLRPADIPVLVGDASKLTAATAISGPGWKPEISLDQSLRDILQWWREQEGDQ</sequence>
<dbReference type="AlphaFoldDB" id="A0A2M6WYD4"/>
<dbReference type="InterPro" id="IPR036291">
    <property type="entry name" value="NAD(P)-bd_dom_sf"/>
</dbReference>
<protein>
    <recommendedName>
        <fullName evidence="1">NAD(P)-binding domain-containing protein</fullName>
    </recommendedName>
</protein>